<evidence type="ECO:0000256" key="1">
    <source>
        <dbReference type="SAM" id="MobiDB-lite"/>
    </source>
</evidence>
<gene>
    <name evidence="2" type="ORF">BV898_06025</name>
</gene>
<organism evidence="2 3">
    <name type="scientific">Hypsibius exemplaris</name>
    <name type="common">Freshwater tardigrade</name>
    <dbReference type="NCBI Taxonomy" id="2072580"/>
    <lineage>
        <taxon>Eukaryota</taxon>
        <taxon>Metazoa</taxon>
        <taxon>Ecdysozoa</taxon>
        <taxon>Tardigrada</taxon>
        <taxon>Eutardigrada</taxon>
        <taxon>Parachela</taxon>
        <taxon>Hypsibioidea</taxon>
        <taxon>Hypsibiidae</taxon>
        <taxon>Hypsibius</taxon>
    </lineage>
</organism>
<evidence type="ECO:0000313" key="2">
    <source>
        <dbReference type="EMBL" id="OQV20021.1"/>
    </source>
</evidence>
<feature type="region of interest" description="Disordered" evidence="1">
    <location>
        <begin position="88"/>
        <end position="112"/>
    </location>
</feature>
<dbReference type="AlphaFoldDB" id="A0A1W0WXT8"/>
<dbReference type="EMBL" id="MTYJ01000034">
    <property type="protein sequence ID" value="OQV20021.1"/>
    <property type="molecule type" value="Genomic_DNA"/>
</dbReference>
<dbReference type="OrthoDB" id="411544at2759"/>
<feature type="compositionally biased region" description="Polar residues" evidence="1">
    <location>
        <begin position="11"/>
        <end position="28"/>
    </location>
</feature>
<name>A0A1W0WXT8_HYPEX</name>
<dbReference type="PANTHER" id="PTHR33050">
    <property type="entry name" value="REVERSE TRANSCRIPTASE DOMAIN-CONTAINING PROTEIN"/>
    <property type="match status" value="1"/>
</dbReference>
<protein>
    <submittedName>
        <fullName evidence="2">Uncharacterized protein</fullName>
    </submittedName>
</protein>
<sequence length="406" mass="45520">MTGKRGRKAKNVQQQKRANTTDTSTPSAPLNAIQPNPYAHHFTAIYGQLQRISDESLRFPVVNDRLLKLLQQPNAYVTLSDLLPENRSFDSAESTPSRSSRDASPSGKKGKPTVDSLGFWLEAFTVLQLYRAYYFPDLAVPLIAYSNIIRRMVFSNRKYATKREILSLVGGLAFATKCIPAGKIFLRRLLDLAHSVTQYHHRVKLGPSFRADLEWWLNFLPLWNGQHSFLDSEWSSAFDLHLYTDAAGTIGRGAAYGNHWFQIAWPASVLALRPPIAWQEMVPVYLACLVWGKHWPSKRILFHSDNESVVAAWAKFSSLHKGVNNGVADALSRFEMDRFQELLPTADHVGLTIASDLSELRPVMEAPSPNASKISTTRPTNSSEPTWLCPPELHMELALDGSCVFA</sequence>
<feature type="compositionally biased region" description="Polar residues" evidence="1">
    <location>
        <begin position="89"/>
        <end position="98"/>
    </location>
</feature>
<dbReference type="InterPro" id="IPR043502">
    <property type="entry name" value="DNA/RNA_pol_sf"/>
</dbReference>
<proteinExistence type="predicted"/>
<dbReference type="Proteomes" id="UP000192578">
    <property type="component" value="Unassembled WGS sequence"/>
</dbReference>
<keyword evidence="3" id="KW-1185">Reference proteome</keyword>
<feature type="region of interest" description="Disordered" evidence="1">
    <location>
        <begin position="1"/>
        <end position="34"/>
    </location>
</feature>
<feature type="compositionally biased region" description="Polar residues" evidence="1">
    <location>
        <begin position="369"/>
        <end position="385"/>
    </location>
</feature>
<comment type="caution">
    <text evidence="2">The sequence shown here is derived from an EMBL/GenBank/DDBJ whole genome shotgun (WGS) entry which is preliminary data.</text>
</comment>
<feature type="compositionally biased region" description="Basic residues" evidence="1">
    <location>
        <begin position="1"/>
        <end position="10"/>
    </location>
</feature>
<dbReference type="CDD" id="cd09275">
    <property type="entry name" value="RNase_HI_RT_DIRS1"/>
    <property type="match status" value="1"/>
</dbReference>
<reference evidence="3" key="1">
    <citation type="submission" date="2017-01" db="EMBL/GenBank/DDBJ databases">
        <title>Comparative genomics of anhydrobiosis in the tardigrade Hypsibius dujardini.</title>
        <authorList>
            <person name="Yoshida Y."/>
            <person name="Koutsovoulos G."/>
            <person name="Laetsch D."/>
            <person name="Stevens L."/>
            <person name="Kumar S."/>
            <person name="Horikawa D."/>
            <person name="Ishino K."/>
            <person name="Komine S."/>
            <person name="Tomita M."/>
            <person name="Blaxter M."/>
            <person name="Arakawa K."/>
        </authorList>
    </citation>
    <scope>NUCLEOTIDE SEQUENCE [LARGE SCALE GENOMIC DNA]</scope>
    <source>
        <strain evidence="3">Z151</strain>
    </source>
</reference>
<accession>A0A1W0WXT8</accession>
<dbReference type="SUPFAM" id="SSF56672">
    <property type="entry name" value="DNA/RNA polymerases"/>
    <property type="match status" value="1"/>
</dbReference>
<dbReference type="PANTHER" id="PTHR33050:SF8">
    <property type="entry name" value="REVERSE TRANSCRIPTASE DOMAIN-CONTAINING PROTEIN"/>
    <property type="match status" value="1"/>
</dbReference>
<evidence type="ECO:0000313" key="3">
    <source>
        <dbReference type="Proteomes" id="UP000192578"/>
    </source>
</evidence>
<dbReference type="InterPro" id="IPR052055">
    <property type="entry name" value="Hepadnavirus_pol/RT"/>
</dbReference>
<feature type="region of interest" description="Disordered" evidence="1">
    <location>
        <begin position="367"/>
        <end position="387"/>
    </location>
</feature>